<reference evidence="5" key="3">
    <citation type="submission" date="2025-04" db="UniProtKB">
        <authorList>
            <consortium name="RefSeq"/>
        </authorList>
    </citation>
    <scope>IDENTIFICATION</scope>
    <source>
        <strain evidence="5">CBS 781.70</strain>
    </source>
</reference>
<proteinExistence type="predicted"/>
<feature type="region of interest" description="Disordered" evidence="1">
    <location>
        <begin position="92"/>
        <end position="148"/>
    </location>
</feature>
<accession>A0A6G1GCX0</accession>
<sequence>MSRMAADNKRIPTVTITSQRSRSNSLNSTAPSLKSPRTARFAEATSVNSPIEPSEKAQNPFADPPTNHYLPQPQPADIGFGYMNKKVAAHTSVEMEETDPRYLAPTTPRSPLKSALKSPGAPPRTARENPLSPTFQEEQILEKQDELTEKEQEKDLRIKFRVRLAKILLRGVNFSCSLIVVAMLVAVFSIFRSTRNIASRNGLPPWAPNTPLWPQITILVIASISLFLAVVVLWANCRHGHRRAEKVAVYYTTFAVFFFVFSIVMWGVGAAILQSSKNGQGGSDMWGWACKDNRRKELFQDDINYGLVCRLMDWALVCAIIEIVVELFIILIYGFVFYRFWSKRRLRKSMAHRDKARSDLYLAQLRSQSAPNTPGFPLSPRDGGWRAPADHNKEAAMEEGTAQDGVQYAVASPRQFAEPKPFALQAPPSKNTPKVKQDGFSPVSPIGNSPSPPPPPGSPGIAERHNDHVAAAPGEQTYDAVPIPGSYAAPLSPGMPPQQPQQQPGLDFGFKR</sequence>
<evidence type="ECO:0000313" key="4">
    <source>
        <dbReference type="Proteomes" id="UP000504638"/>
    </source>
</evidence>
<keyword evidence="2" id="KW-0472">Membrane</keyword>
<dbReference type="RefSeq" id="XP_033537515.1">
    <property type="nucleotide sequence ID" value="XM_033674334.1"/>
</dbReference>
<keyword evidence="4" id="KW-1185">Reference proteome</keyword>
<keyword evidence="2" id="KW-0812">Transmembrane</keyword>
<evidence type="ECO:0000256" key="1">
    <source>
        <dbReference type="SAM" id="MobiDB-lite"/>
    </source>
</evidence>
<protein>
    <recommendedName>
        <fullName evidence="6">Hyphal anastamosis-8 protein</fullName>
    </recommendedName>
</protein>
<reference evidence="3 5" key="1">
    <citation type="submission" date="2020-01" db="EMBL/GenBank/DDBJ databases">
        <authorList>
            <consortium name="DOE Joint Genome Institute"/>
            <person name="Haridas S."/>
            <person name="Albert R."/>
            <person name="Binder M."/>
            <person name="Bloem J."/>
            <person name="Labutti K."/>
            <person name="Salamov A."/>
            <person name="Andreopoulos B."/>
            <person name="Baker S.E."/>
            <person name="Barry K."/>
            <person name="Bills G."/>
            <person name="Bluhm B.H."/>
            <person name="Cannon C."/>
            <person name="Castanera R."/>
            <person name="Culley D.E."/>
            <person name="Daum C."/>
            <person name="Ezra D."/>
            <person name="Gonzalez J.B."/>
            <person name="Henrissat B."/>
            <person name="Kuo A."/>
            <person name="Liang C."/>
            <person name="Lipzen A."/>
            <person name="Lutzoni F."/>
            <person name="Magnuson J."/>
            <person name="Mondo S."/>
            <person name="Nolan M."/>
            <person name="Ohm R."/>
            <person name="Pangilinan J."/>
            <person name="Park H.-J."/>
            <person name="Ramirez L."/>
            <person name="Alfaro M."/>
            <person name="Sun H."/>
            <person name="Tritt A."/>
            <person name="Yoshinaga Y."/>
            <person name="Zwiers L.-H."/>
            <person name="Turgeon B.G."/>
            <person name="Goodwin S.B."/>
            <person name="Spatafora J.W."/>
            <person name="Crous P.W."/>
            <person name="Grigoriev I.V."/>
        </authorList>
    </citation>
    <scope>NUCLEOTIDE SEQUENCE</scope>
    <source>
        <strain evidence="3 5">CBS 781.70</strain>
    </source>
</reference>
<evidence type="ECO:0000313" key="3">
    <source>
        <dbReference type="EMBL" id="KAF1815884.1"/>
    </source>
</evidence>
<dbReference type="Proteomes" id="UP000504638">
    <property type="component" value="Unplaced"/>
</dbReference>
<dbReference type="PANTHER" id="PTHR42069">
    <property type="entry name" value="HYPHAL ANASTAMOSIS-8 PROTEIN"/>
    <property type="match status" value="1"/>
</dbReference>
<evidence type="ECO:0008006" key="6">
    <source>
        <dbReference type="Google" id="ProtNLM"/>
    </source>
</evidence>
<dbReference type="AlphaFoldDB" id="A0A6G1GCX0"/>
<feature type="compositionally biased region" description="Basic and acidic residues" evidence="1">
    <location>
        <begin position="1"/>
        <end position="10"/>
    </location>
</feature>
<dbReference type="GeneID" id="54414904"/>
<feature type="transmembrane region" description="Helical" evidence="2">
    <location>
        <begin position="247"/>
        <end position="273"/>
    </location>
</feature>
<dbReference type="OrthoDB" id="5420724at2759"/>
<feature type="transmembrane region" description="Helical" evidence="2">
    <location>
        <begin position="167"/>
        <end position="192"/>
    </location>
</feature>
<feature type="transmembrane region" description="Helical" evidence="2">
    <location>
        <begin position="212"/>
        <end position="235"/>
    </location>
</feature>
<name>A0A6G1GCX0_9PEZI</name>
<organism evidence="3">
    <name type="scientific">Eremomyces bilateralis CBS 781.70</name>
    <dbReference type="NCBI Taxonomy" id="1392243"/>
    <lineage>
        <taxon>Eukaryota</taxon>
        <taxon>Fungi</taxon>
        <taxon>Dikarya</taxon>
        <taxon>Ascomycota</taxon>
        <taxon>Pezizomycotina</taxon>
        <taxon>Dothideomycetes</taxon>
        <taxon>Dothideomycetes incertae sedis</taxon>
        <taxon>Eremomycetales</taxon>
        <taxon>Eremomycetaceae</taxon>
        <taxon>Eremomyces</taxon>
    </lineage>
</organism>
<dbReference type="EMBL" id="ML975151">
    <property type="protein sequence ID" value="KAF1815884.1"/>
    <property type="molecule type" value="Genomic_DNA"/>
</dbReference>
<evidence type="ECO:0000256" key="2">
    <source>
        <dbReference type="SAM" id="Phobius"/>
    </source>
</evidence>
<feature type="region of interest" description="Disordered" evidence="1">
    <location>
        <begin position="1"/>
        <end position="77"/>
    </location>
</feature>
<feature type="region of interest" description="Disordered" evidence="1">
    <location>
        <begin position="421"/>
        <end position="512"/>
    </location>
</feature>
<feature type="compositionally biased region" description="Polar residues" evidence="1">
    <location>
        <begin position="14"/>
        <end position="32"/>
    </location>
</feature>
<evidence type="ECO:0000313" key="5">
    <source>
        <dbReference type="RefSeq" id="XP_033537515.1"/>
    </source>
</evidence>
<keyword evidence="2" id="KW-1133">Transmembrane helix</keyword>
<gene>
    <name evidence="3 5" type="ORF">P152DRAFT_200639</name>
</gene>
<reference evidence="5" key="2">
    <citation type="submission" date="2020-04" db="EMBL/GenBank/DDBJ databases">
        <authorList>
            <consortium name="NCBI Genome Project"/>
        </authorList>
    </citation>
    <scope>NUCLEOTIDE SEQUENCE</scope>
    <source>
        <strain evidence="5">CBS 781.70</strain>
    </source>
</reference>
<feature type="transmembrane region" description="Helical" evidence="2">
    <location>
        <begin position="314"/>
        <end position="341"/>
    </location>
</feature>
<dbReference type="PANTHER" id="PTHR42069:SF1">
    <property type="entry name" value="MARVEL DOMAIN-CONTAINING PROTEIN"/>
    <property type="match status" value="1"/>
</dbReference>